<reference evidence="2 3" key="1">
    <citation type="submission" date="2015-01" db="EMBL/GenBank/DDBJ databases">
        <title>The Genome Sequence of Exophiala xenobiotica CBS118157.</title>
        <authorList>
            <consortium name="The Broad Institute Genomics Platform"/>
            <person name="Cuomo C."/>
            <person name="de Hoog S."/>
            <person name="Gorbushina A."/>
            <person name="Stielow B."/>
            <person name="Teixiera M."/>
            <person name="Abouelleil A."/>
            <person name="Chapman S.B."/>
            <person name="Priest M."/>
            <person name="Young S.K."/>
            <person name="Wortman J."/>
            <person name="Nusbaum C."/>
            <person name="Birren B."/>
        </authorList>
    </citation>
    <scope>NUCLEOTIDE SEQUENCE [LARGE SCALE GENOMIC DNA]</scope>
    <source>
        <strain evidence="2 3">CBS 118157</strain>
    </source>
</reference>
<dbReference type="OrthoDB" id="4158087at2759"/>
<name>A0A0D2ER40_9EURO</name>
<dbReference type="GeneID" id="25327708"/>
<evidence type="ECO:0000313" key="2">
    <source>
        <dbReference type="EMBL" id="KIW57215.1"/>
    </source>
</evidence>
<dbReference type="EMBL" id="KN847319">
    <property type="protein sequence ID" value="KIW57215.1"/>
    <property type="molecule type" value="Genomic_DNA"/>
</dbReference>
<dbReference type="PANTHER" id="PTHR37540">
    <property type="entry name" value="TRANSCRIPTION FACTOR (ACR-2), PUTATIVE-RELATED-RELATED"/>
    <property type="match status" value="1"/>
</dbReference>
<feature type="compositionally biased region" description="Basic residues" evidence="1">
    <location>
        <begin position="22"/>
        <end position="39"/>
    </location>
</feature>
<dbReference type="PANTHER" id="PTHR37540:SF9">
    <property type="entry name" value="ZN(2)-C6 FUNGAL-TYPE DOMAIN-CONTAINING PROTEIN"/>
    <property type="match status" value="1"/>
</dbReference>
<sequence length="467" mass="52346">MEDNFAFIDCTKSDRSTKKLVRSHAMKGKNAGKTHHRRSRLDLSRSHKSGQSALVQPLDRLNNQECRMGLLGLTYEAVGEQLLAIPFPIEATSQNRPIINQFFAVVVDALHPPELCRSLDVVKSYWLRLLFMDTTSYHCAIALLATLNNFFFGAQGVSSRAIYHLSQAVRLVNQQLQTAQALSNSNLTVVNFLIVHELLGESRLEAEIHLRGLHRMVMLRGGLMNLEDSEPSLLVLKICKTDLDFALNYGTSTCFYRDRMANVALTLATRGFFMNRTMGGLALRFNGLDPTLQQILVDLISIASLFNAGCRMDPHTLQEVVVSVGYRLIRFHPLCGPCLEDKLSSAFHIGLTSLLTTLFLRLGGRRFLRYSPVTERLKEVIESGLDEDDHDLMLWLLFIGRVSVLEGPDQDWIVPRIRQAVLSLGITSWAGVHRCILQFPWINALHDKAGKALWESVLGSDGCSQAD</sequence>
<evidence type="ECO:0000313" key="3">
    <source>
        <dbReference type="Proteomes" id="UP000054342"/>
    </source>
</evidence>
<feature type="region of interest" description="Disordered" evidence="1">
    <location>
        <begin position="22"/>
        <end position="52"/>
    </location>
</feature>
<dbReference type="AlphaFoldDB" id="A0A0D2ER40"/>
<protein>
    <submittedName>
        <fullName evidence="2">Uncharacterized protein</fullName>
    </submittedName>
</protein>
<evidence type="ECO:0000256" key="1">
    <source>
        <dbReference type="SAM" id="MobiDB-lite"/>
    </source>
</evidence>
<proteinExistence type="predicted"/>
<dbReference type="RefSeq" id="XP_013317799.1">
    <property type="nucleotide sequence ID" value="XM_013462345.1"/>
</dbReference>
<dbReference type="Proteomes" id="UP000054342">
    <property type="component" value="Unassembled WGS sequence"/>
</dbReference>
<accession>A0A0D2ER40</accession>
<gene>
    <name evidence="2" type="ORF">PV05_05800</name>
</gene>
<dbReference type="STRING" id="348802.A0A0D2ER40"/>
<dbReference type="HOGENOM" id="CLU_023254_3_1_1"/>
<keyword evidence="3" id="KW-1185">Reference proteome</keyword>
<organism evidence="2 3">
    <name type="scientific">Exophiala xenobiotica</name>
    <dbReference type="NCBI Taxonomy" id="348802"/>
    <lineage>
        <taxon>Eukaryota</taxon>
        <taxon>Fungi</taxon>
        <taxon>Dikarya</taxon>
        <taxon>Ascomycota</taxon>
        <taxon>Pezizomycotina</taxon>
        <taxon>Eurotiomycetes</taxon>
        <taxon>Chaetothyriomycetidae</taxon>
        <taxon>Chaetothyriales</taxon>
        <taxon>Herpotrichiellaceae</taxon>
        <taxon>Exophiala</taxon>
    </lineage>
</organism>